<dbReference type="OMA" id="THIASHV"/>
<dbReference type="InterPro" id="IPR013087">
    <property type="entry name" value="Znf_C2H2_type"/>
</dbReference>
<dbReference type="FunFam" id="3.30.160.60:FF:001289">
    <property type="entry name" value="Zinc finger protein 574"/>
    <property type="match status" value="1"/>
</dbReference>
<reference evidence="12 13" key="1">
    <citation type="submission" date="2013-11" db="EMBL/GenBank/DDBJ databases">
        <title>Genome sequencing of Stegodyphus mimosarum.</title>
        <authorList>
            <person name="Bechsgaard J."/>
        </authorList>
    </citation>
    <scope>NUCLEOTIDE SEQUENCE [LARGE SCALE GENOMIC DNA]</scope>
</reference>
<keyword evidence="13" id="KW-1185">Reference proteome</keyword>
<dbReference type="EMBL" id="KK122567">
    <property type="protein sequence ID" value="KFM82997.1"/>
    <property type="molecule type" value="Genomic_DNA"/>
</dbReference>
<dbReference type="PANTHER" id="PTHR24388">
    <property type="entry name" value="ZINC FINGER PROTEIN"/>
    <property type="match status" value="1"/>
</dbReference>
<dbReference type="InterPro" id="IPR036236">
    <property type="entry name" value="Znf_C2H2_sf"/>
</dbReference>
<evidence type="ECO:0000256" key="7">
    <source>
        <dbReference type="ARBA" id="ARBA00023163"/>
    </source>
</evidence>
<keyword evidence="2" id="KW-0479">Metal-binding</keyword>
<dbReference type="GO" id="GO:0000978">
    <property type="term" value="F:RNA polymerase II cis-regulatory region sequence-specific DNA binding"/>
    <property type="evidence" value="ECO:0007669"/>
    <property type="project" value="TreeGrafter"/>
</dbReference>
<dbReference type="SUPFAM" id="SSF57667">
    <property type="entry name" value="beta-beta-alpha zinc fingers"/>
    <property type="match status" value="2"/>
</dbReference>
<name>A0A087V058_STEMI</name>
<dbReference type="Gene3D" id="3.30.160.60">
    <property type="entry name" value="Classic Zinc Finger"/>
    <property type="match status" value="2"/>
</dbReference>
<proteinExistence type="inferred from homology"/>
<evidence type="ECO:0000313" key="13">
    <source>
        <dbReference type="Proteomes" id="UP000054359"/>
    </source>
</evidence>
<keyword evidence="4 10" id="KW-0863">Zinc-finger</keyword>
<dbReference type="OrthoDB" id="6486509at2759"/>
<keyword evidence="8" id="KW-0539">Nucleus</keyword>
<evidence type="ECO:0000256" key="4">
    <source>
        <dbReference type="ARBA" id="ARBA00022771"/>
    </source>
</evidence>
<dbReference type="PROSITE" id="PS00028">
    <property type="entry name" value="ZINC_FINGER_C2H2_1"/>
    <property type="match status" value="1"/>
</dbReference>
<evidence type="ECO:0000256" key="6">
    <source>
        <dbReference type="ARBA" id="ARBA00023015"/>
    </source>
</evidence>
<dbReference type="SMART" id="SM00355">
    <property type="entry name" value="ZnF_C2H2"/>
    <property type="match status" value="3"/>
</dbReference>
<dbReference type="PROSITE" id="PS50157">
    <property type="entry name" value="ZINC_FINGER_C2H2_2"/>
    <property type="match status" value="2"/>
</dbReference>
<organism evidence="12 13">
    <name type="scientific">Stegodyphus mimosarum</name>
    <name type="common">African social velvet spider</name>
    <dbReference type="NCBI Taxonomy" id="407821"/>
    <lineage>
        <taxon>Eukaryota</taxon>
        <taxon>Metazoa</taxon>
        <taxon>Ecdysozoa</taxon>
        <taxon>Arthropoda</taxon>
        <taxon>Chelicerata</taxon>
        <taxon>Arachnida</taxon>
        <taxon>Araneae</taxon>
        <taxon>Araneomorphae</taxon>
        <taxon>Entelegynae</taxon>
        <taxon>Eresoidea</taxon>
        <taxon>Eresidae</taxon>
        <taxon>Stegodyphus</taxon>
    </lineage>
</organism>
<dbReference type="InterPro" id="IPR050527">
    <property type="entry name" value="Snail/Krueppel_Znf"/>
</dbReference>
<evidence type="ECO:0000256" key="3">
    <source>
        <dbReference type="ARBA" id="ARBA00022737"/>
    </source>
</evidence>
<feature type="non-terminal residue" evidence="12">
    <location>
        <position position="100"/>
    </location>
</feature>
<dbReference type="PANTHER" id="PTHR24388:SF54">
    <property type="entry name" value="PROTEIN ESCARGOT"/>
    <property type="match status" value="1"/>
</dbReference>
<dbReference type="GO" id="GO:0008270">
    <property type="term" value="F:zinc ion binding"/>
    <property type="evidence" value="ECO:0007669"/>
    <property type="project" value="UniProtKB-KW"/>
</dbReference>
<sequence>MGKNVPVFGSITKSPEHTAERIYCPVCQFTSMSAVELRTHIASHVGFKPPFKCPVCFKTFSNKYNVQTHIVIHTGERPFKCNICFKSFKQKSHMHAHQKN</sequence>
<keyword evidence="6" id="KW-0805">Transcription regulation</keyword>
<keyword evidence="3" id="KW-0677">Repeat</keyword>
<evidence type="ECO:0000256" key="8">
    <source>
        <dbReference type="ARBA" id="ARBA00023242"/>
    </source>
</evidence>
<keyword evidence="7" id="KW-0804">Transcription</keyword>
<evidence type="ECO:0000259" key="11">
    <source>
        <dbReference type="PROSITE" id="PS50157"/>
    </source>
</evidence>
<dbReference type="STRING" id="407821.A0A087V058"/>
<protein>
    <submittedName>
        <fullName evidence="12">Zinc finger protein 233</fullName>
    </submittedName>
</protein>
<comment type="similarity">
    <text evidence="9">Belongs to the snail C2H2-type zinc-finger protein family.</text>
</comment>
<evidence type="ECO:0000256" key="5">
    <source>
        <dbReference type="ARBA" id="ARBA00022833"/>
    </source>
</evidence>
<evidence type="ECO:0000313" key="12">
    <source>
        <dbReference type="EMBL" id="KFM82997.1"/>
    </source>
</evidence>
<gene>
    <name evidence="12" type="ORF">X975_02478</name>
</gene>
<dbReference type="GO" id="GO:0000981">
    <property type="term" value="F:DNA-binding transcription factor activity, RNA polymerase II-specific"/>
    <property type="evidence" value="ECO:0007669"/>
    <property type="project" value="TreeGrafter"/>
</dbReference>
<feature type="domain" description="C2H2-type" evidence="11">
    <location>
        <begin position="51"/>
        <end position="78"/>
    </location>
</feature>
<dbReference type="GO" id="GO:0005634">
    <property type="term" value="C:nucleus"/>
    <property type="evidence" value="ECO:0007669"/>
    <property type="project" value="UniProtKB-SubCell"/>
</dbReference>
<evidence type="ECO:0000256" key="9">
    <source>
        <dbReference type="ARBA" id="ARBA00037948"/>
    </source>
</evidence>
<dbReference type="Pfam" id="PF00096">
    <property type="entry name" value="zf-C2H2"/>
    <property type="match status" value="2"/>
</dbReference>
<dbReference type="FunFam" id="3.30.160.60:FF:002343">
    <property type="entry name" value="Zinc finger protein 33A"/>
    <property type="match status" value="1"/>
</dbReference>
<comment type="subcellular location">
    <subcellularLocation>
        <location evidence="1">Nucleus</location>
    </subcellularLocation>
</comment>
<feature type="domain" description="C2H2-type" evidence="11">
    <location>
        <begin position="79"/>
        <end position="100"/>
    </location>
</feature>
<keyword evidence="5" id="KW-0862">Zinc</keyword>
<evidence type="ECO:0000256" key="1">
    <source>
        <dbReference type="ARBA" id="ARBA00004123"/>
    </source>
</evidence>
<dbReference type="Proteomes" id="UP000054359">
    <property type="component" value="Unassembled WGS sequence"/>
</dbReference>
<dbReference type="AlphaFoldDB" id="A0A087V058"/>
<evidence type="ECO:0000256" key="10">
    <source>
        <dbReference type="PROSITE-ProRule" id="PRU00042"/>
    </source>
</evidence>
<accession>A0A087V058</accession>
<evidence type="ECO:0000256" key="2">
    <source>
        <dbReference type="ARBA" id="ARBA00022723"/>
    </source>
</evidence>